<dbReference type="Gene3D" id="1.20.1330.10">
    <property type="entry name" value="f41 fragment of flagellin, N-terminal domain"/>
    <property type="match status" value="2"/>
</dbReference>
<keyword evidence="2" id="KW-0966">Cell projection</keyword>
<keyword evidence="2" id="KW-0282">Flagellum</keyword>
<reference evidence="2 3" key="1">
    <citation type="submission" date="2021-05" db="EMBL/GenBank/DDBJ databases">
        <title>Fusibacter ferrireducens sp. nov., an anaerobic, sulfur- and Fe-reducing bacterium isolated from the mangrove sediment.</title>
        <authorList>
            <person name="Qiu D."/>
        </authorList>
    </citation>
    <scope>NUCLEOTIDE SEQUENCE [LARGE SCALE GENOMIC DNA]</scope>
    <source>
        <strain evidence="2 3">DSM 12116</strain>
    </source>
</reference>
<feature type="domain" description="Flagellin N-terminal" evidence="1">
    <location>
        <begin position="4"/>
        <end position="139"/>
    </location>
</feature>
<protein>
    <submittedName>
        <fullName evidence="2">Flagellar hook-associated protein FlgL</fullName>
    </submittedName>
</protein>
<dbReference type="InterPro" id="IPR001029">
    <property type="entry name" value="Flagellin_N"/>
</dbReference>
<comment type="caution">
    <text evidence="2">The sequence shown here is derived from an EMBL/GenBank/DDBJ whole genome shotgun (WGS) entry which is preliminary data.</text>
</comment>
<name>A0ABS5PLJ2_9FIRM</name>
<evidence type="ECO:0000313" key="3">
    <source>
        <dbReference type="Proteomes" id="UP000746471"/>
    </source>
</evidence>
<dbReference type="InterPro" id="IPR013384">
    <property type="entry name" value="Flagell_FlgL"/>
</dbReference>
<dbReference type="PANTHER" id="PTHR42792">
    <property type="entry name" value="FLAGELLIN"/>
    <property type="match status" value="1"/>
</dbReference>
<dbReference type="PANTHER" id="PTHR42792:SF1">
    <property type="entry name" value="FLAGELLAR HOOK-ASSOCIATED PROTEIN 3"/>
    <property type="match status" value="1"/>
</dbReference>
<dbReference type="Pfam" id="PF00669">
    <property type="entry name" value="Flagellin_N"/>
    <property type="match status" value="1"/>
</dbReference>
<organism evidence="2 3">
    <name type="scientific">Fusibacter paucivorans</name>
    <dbReference type="NCBI Taxonomy" id="76009"/>
    <lineage>
        <taxon>Bacteria</taxon>
        <taxon>Bacillati</taxon>
        <taxon>Bacillota</taxon>
        <taxon>Clostridia</taxon>
        <taxon>Eubacteriales</taxon>
        <taxon>Eubacteriales Family XII. Incertae Sedis</taxon>
        <taxon>Fusibacter</taxon>
    </lineage>
</organism>
<dbReference type="PRINTS" id="PR00207">
    <property type="entry name" value="FLAGELLIN"/>
</dbReference>
<evidence type="ECO:0000259" key="1">
    <source>
        <dbReference type="Pfam" id="PF00669"/>
    </source>
</evidence>
<dbReference type="SUPFAM" id="SSF64518">
    <property type="entry name" value="Phase 1 flagellin"/>
    <property type="match status" value="1"/>
</dbReference>
<dbReference type="Proteomes" id="UP000746471">
    <property type="component" value="Unassembled WGS sequence"/>
</dbReference>
<sequence>MRITNSMMISDMLWNSNRNLNSLSKYQNQLSSGQQISRPSDDPVGITKVLKYKTDIRAAEQYSDNITTSLGWLEVSESSTDDVKEILQRVRELTVQAANGTNTDEDTQKIMTEVEQLREEIISLGNSTIAGRYIFSGLETDEPLFNDDGTYNIAMTSQRVKEKSTVNFEVYVNEVMDVATYPTDIFGIGEDTSFYNGLISYGSAETTASTRSKMALNVDLTNDYEVVGEKIDIDINSTTYSVDMTLLAQSQNDPLTKSDMLAAVQGASDGSGGVLSDVATIYYDNNDKLVIEAKAYGSTTTITDLSASAGVTVSGNVTGFDEGISVFTSDVALHDTDIANAEDVSTLMLTLNGEQKAISVDFSSLSTVADYAIALQAEIDSQFPSNGVTVAGTNGSNLTLTVDGAADGSVNTLEVDYVVSNESSLINDLDELITALEADDSDALSNMIGKMDDNLDQVLTALGDVGGKTNRIEFISSRVKDNIITFTSLLSDVQDVDMAQAIMWYKNLENVYKASLSVGAQVIQPSLVDFIS</sequence>
<dbReference type="RefSeq" id="WP_213235577.1">
    <property type="nucleotide sequence ID" value="NZ_JAHBCL010000005.1"/>
</dbReference>
<keyword evidence="2" id="KW-0969">Cilium</keyword>
<accession>A0ABS5PLJ2</accession>
<evidence type="ECO:0000313" key="2">
    <source>
        <dbReference type="EMBL" id="MBS7525792.1"/>
    </source>
</evidence>
<proteinExistence type="predicted"/>
<gene>
    <name evidence="2" type="primary">flgL</name>
    <name evidence="2" type="ORF">KHM83_03775</name>
</gene>
<keyword evidence="3" id="KW-1185">Reference proteome</keyword>
<dbReference type="EMBL" id="JAHBCL010000005">
    <property type="protein sequence ID" value="MBS7525792.1"/>
    <property type="molecule type" value="Genomic_DNA"/>
</dbReference>
<dbReference type="NCBIfam" id="TIGR02550">
    <property type="entry name" value="flagell_flgL"/>
    <property type="match status" value="1"/>
</dbReference>
<dbReference type="InterPro" id="IPR001492">
    <property type="entry name" value="Flagellin"/>
</dbReference>